<accession>A0A2V4C233</accession>
<evidence type="ECO:0000313" key="1">
    <source>
        <dbReference type="EMBL" id="PXY45379.1"/>
    </source>
</evidence>
<keyword evidence="2" id="KW-1185">Reference proteome</keyword>
<gene>
    <name evidence="1" type="ORF">DMB68_11905</name>
</gene>
<name>A0A2V4C233_9FLAO</name>
<dbReference type="EMBL" id="QJHL01000002">
    <property type="protein sequence ID" value="PXY45379.1"/>
    <property type="molecule type" value="Genomic_DNA"/>
</dbReference>
<dbReference type="RefSeq" id="WP_110346876.1">
    <property type="nucleotide sequence ID" value="NZ_QJHL01000002.1"/>
</dbReference>
<dbReference type="Proteomes" id="UP000247681">
    <property type="component" value="Unassembled WGS sequence"/>
</dbReference>
<evidence type="ECO:0000313" key="2">
    <source>
        <dbReference type="Proteomes" id="UP000247681"/>
    </source>
</evidence>
<organism evidence="1 2">
    <name type="scientific">Flavobacterium hydrophilum</name>
    <dbReference type="NCBI Taxonomy" id="2211445"/>
    <lineage>
        <taxon>Bacteria</taxon>
        <taxon>Pseudomonadati</taxon>
        <taxon>Bacteroidota</taxon>
        <taxon>Flavobacteriia</taxon>
        <taxon>Flavobacteriales</taxon>
        <taxon>Flavobacteriaceae</taxon>
        <taxon>Flavobacterium</taxon>
    </lineage>
</organism>
<sequence>MSTLNYLTKTFSTLKNIRAKRNNPPPKNELIHPRFGITETETNIKTEKKNPDSLLFLMYSKENETLFI</sequence>
<proteinExistence type="predicted"/>
<comment type="caution">
    <text evidence="1">The sequence shown here is derived from an EMBL/GenBank/DDBJ whole genome shotgun (WGS) entry which is preliminary data.</text>
</comment>
<protein>
    <submittedName>
        <fullName evidence="1">Uncharacterized protein</fullName>
    </submittedName>
</protein>
<dbReference type="OrthoDB" id="1371248at2"/>
<dbReference type="AlphaFoldDB" id="A0A2V4C233"/>
<reference evidence="1 2" key="1">
    <citation type="submission" date="2018-05" db="EMBL/GenBank/DDBJ databases">
        <title>Flavobacterium sp. strain IMCC34758, incomplete genome.</title>
        <authorList>
            <person name="Joung Y."/>
        </authorList>
    </citation>
    <scope>NUCLEOTIDE SEQUENCE [LARGE SCALE GENOMIC DNA]</scope>
    <source>
        <strain evidence="1 2">IMCC34758</strain>
    </source>
</reference>